<evidence type="ECO:0000259" key="3">
    <source>
        <dbReference type="Pfam" id="PF00326"/>
    </source>
</evidence>
<organism evidence="4 5">
    <name type="scientific">Saltatorellus ferox</name>
    <dbReference type="NCBI Taxonomy" id="2528018"/>
    <lineage>
        <taxon>Bacteria</taxon>
        <taxon>Pseudomonadati</taxon>
        <taxon>Planctomycetota</taxon>
        <taxon>Planctomycetia</taxon>
        <taxon>Planctomycetia incertae sedis</taxon>
        <taxon>Saltatorellus</taxon>
    </lineage>
</organism>
<dbReference type="Proteomes" id="UP000320390">
    <property type="component" value="Chromosome"/>
</dbReference>
<protein>
    <submittedName>
        <fullName evidence="4">Prolyl oligopeptidase family protein</fullName>
    </submittedName>
</protein>
<accession>A0A518EQJ6</accession>
<dbReference type="InterPro" id="IPR029058">
    <property type="entry name" value="AB_hydrolase_fold"/>
</dbReference>
<keyword evidence="1" id="KW-0378">Hydrolase</keyword>
<proteinExistence type="predicted"/>
<sequence length="358" mass="38668" precursor="true">MRYPLLSSPSLLATACLSVTLVMSAGCASGGGAASADVLAPEQREIPLLERLAPEDGTIISALETGITKNYEELTPKGRTLFTEDEWEAATDSVDGHAELLTYSSDGLRIGGLIVRPASTEGRRLGAVVVNRDGLAGRGLDEDLLLADLARYAREGFVAAASAYRGNRLSQGVDELGGDDVHDVLSMVALLQRLDYVDPARIFMVGFGRGGLMTYRALEMGAPVRAAAVISGAADIEEIESFDPEISNGFEDSGGWPGLAEIHGGWGGPEKRRQLERRNPRIRADDCTTPLLVIHGRLDETVPVAQALCVTTRVRKSGTPIEALIYGYANHDLLEQQDDWRSRVMAWLKRHDTRSLLN</sequence>
<dbReference type="InterPro" id="IPR050261">
    <property type="entry name" value="FrsA_esterase"/>
</dbReference>
<keyword evidence="2" id="KW-0732">Signal</keyword>
<dbReference type="RefSeq" id="WP_419191157.1">
    <property type="nucleotide sequence ID" value="NZ_CP036434.1"/>
</dbReference>
<dbReference type="EMBL" id="CP036434">
    <property type="protein sequence ID" value="QDV06352.1"/>
    <property type="molecule type" value="Genomic_DNA"/>
</dbReference>
<name>A0A518EQJ6_9BACT</name>
<keyword evidence="5" id="KW-1185">Reference proteome</keyword>
<feature type="signal peptide" evidence="2">
    <location>
        <begin position="1"/>
        <end position="24"/>
    </location>
</feature>
<reference evidence="4 5" key="1">
    <citation type="submission" date="2019-02" db="EMBL/GenBank/DDBJ databases">
        <title>Deep-cultivation of Planctomycetes and their phenomic and genomic characterization uncovers novel biology.</title>
        <authorList>
            <person name="Wiegand S."/>
            <person name="Jogler M."/>
            <person name="Boedeker C."/>
            <person name="Pinto D."/>
            <person name="Vollmers J."/>
            <person name="Rivas-Marin E."/>
            <person name="Kohn T."/>
            <person name="Peeters S.H."/>
            <person name="Heuer A."/>
            <person name="Rast P."/>
            <person name="Oberbeckmann S."/>
            <person name="Bunk B."/>
            <person name="Jeske O."/>
            <person name="Meyerdierks A."/>
            <person name="Storesund J.E."/>
            <person name="Kallscheuer N."/>
            <person name="Luecker S."/>
            <person name="Lage O.M."/>
            <person name="Pohl T."/>
            <person name="Merkel B.J."/>
            <person name="Hornburger P."/>
            <person name="Mueller R.-W."/>
            <person name="Bruemmer F."/>
            <person name="Labrenz M."/>
            <person name="Spormann A.M."/>
            <person name="Op den Camp H."/>
            <person name="Overmann J."/>
            <person name="Amann R."/>
            <person name="Jetten M.S.M."/>
            <person name="Mascher T."/>
            <person name="Medema M.H."/>
            <person name="Devos D.P."/>
            <person name="Kaster A.-K."/>
            <person name="Ovreas L."/>
            <person name="Rohde M."/>
            <person name="Galperin M.Y."/>
            <person name="Jogler C."/>
        </authorList>
    </citation>
    <scope>NUCLEOTIDE SEQUENCE [LARGE SCALE GENOMIC DNA]</scope>
    <source>
        <strain evidence="4 5">Poly30</strain>
    </source>
</reference>
<evidence type="ECO:0000313" key="5">
    <source>
        <dbReference type="Proteomes" id="UP000320390"/>
    </source>
</evidence>
<dbReference type="GO" id="GO:0006508">
    <property type="term" value="P:proteolysis"/>
    <property type="evidence" value="ECO:0007669"/>
    <property type="project" value="InterPro"/>
</dbReference>
<dbReference type="GO" id="GO:0008236">
    <property type="term" value="F:serine-type peptidase activity"/>
    <property type="evidence" value="ECO:0007669"/>
    <property type="project" value="InterPro"/>
</dbReference>
<dbReference type="SUPFAM" id="SSF53474">
    <property type="entry name" value="alpha/beta-Hydrolases"/>
    <property type="match status" value="1"/>
</dbReference>
<evidence type="ECO:0000256" key="1">
    <source>
        <dbReference type="ARBA" id="ARBA00022801"/>
    </source>
</evidence>
<dbReference type="Gene3D" id="3.40.50.1820">
    <property type="entry name" value="alpha/beta hydrolase"/>
    <property type="match status" value="1"/>
</dbReference>
<dbReference type="Pfam" id="PF00326">
    <property type="entry name" value="Peptidase_S9"/>
    <property type="match status" value="1"/>
</dbReference>
<dbReference type="PANTHER" id="PTHR22946">
    <property type="entry name" value="DIENELACTONE HYDROLASE DOMAIN-CONTAINING PROTEIN-RELATED"/>
    <property type="match status" value="1"/>
</dbReference>
<dbReference type="PANTHER" id="PTHR22946:SF9">
    <property type="entry name" value="POLYKETIDE TRANSFERASE AF380"/>
    <property type="match status" value="1"/>
</dbReference>
<dbReference type="PROSITE" id="PS51257">
    <property type="entry name" value="PROKAR_LIPOPROTEIN"/>
    <property type="match status" value="1"/>
</dbReference>
<dbReference type="InterPro" id="IPR001375">
    <property type="entry name" value="Peptidase_S9_cat"/>
</dbReference>
<feature type="chain" id="PRO_5021722468" evidence="2">
    <location>
        <begin position="25"/>
        <end position="358"/>
    </location>
</feature>
<evidence type="ECO:0000313" key="4">
    <source>
        <dbReference type="EMBL" id="QDV06352.1"/>
    </source>
</evidence>
<dbReference type="GO" id="GO:0052689">
    <property type="term" value="F:carboxylic ester hydrolase activity"/>
    <property type="evidence" value="ECO:0007669"/>
    <property type="project" value="UniProtKB-ARBA"/>
</dbReference>
<gene>
    <name evidence="4" type="ORF">Poly30_18610</name>
</gene>
<evidence type="ECO:0000256" key="2">
    <source>
        <dbReference type="SAM" id="SignalP"/>
    </source>
</evidence>
<dbReference type="AlphaFoldDB" id="A0A518EQJ6"/>
<feature type="domain" description="Peptidase S9 prolyl oligopeptidase catalytic" evidence="3">
    <location>
        <begin position="153"/>
        <end position="351"/>
    </location>
</feature>